<dbReference type="Pfam" id="PF26107">
    <property type="entry name" value="BrxR_CTD"/>
    <property type="match status" value="1"/>
</dbReference>
<dbReference type="InterPro" id="IPR051534">
    <property type="entry name" value="CBASS_pafABC_assoc_protein"/>
</dbReference>
<dbReference type="EMBL" id="CP010802">
    <property type="protein sequence ID" value="ALC15260.1"/>
    <property type="molecule type" value="Genomic_DNA"/>
</dbReference>
<sequence length="289" mass="32888">METLSVKREDLKWAARRRLELIEMELFWSGRVNRHTLMEKTGISKAQASADLAQYKKLAEDNFAYNLTEKTYQVSPTFSPLFISTSPQVFLTQLAFDGGNAEQLRLPARDIQPALLRVIAQAVQSATCVDITYQSMSSPKPNARVIAPHSFVSDGWRWHMRAFDFRTSSFRDFLLARILRTQEYAAPVNQEDHPWSKEKDAEWHTMVPLKIVPHPGLSPQQRAVVAGDFAMVNGEVVFSVRQACLFYVLRQLRFLDESKHPAEQQIVLANKEEVLSLLNGPEKLGGDLE</sequence>
<dbReference type="Proteomes" id="UP000057158">
    <property type="component" value="Chromosome"/>
</dbReference>
<feature type="domain" description="DNA-binding transcriptional repressor CapW winged helix-turn-helix" evidence="3">
    <location>
        <begin position="16"/>
        <end position="95"/>
    </location>
</feature>
<dbReference type="PIRSF" id="PIRSF015558">
    <property type="entry name" value="Txn_reg_DeoR_prd"/>
    <property type="match status" value="1"/>
</dbReference>
<dbReference type="InterPro" id="IPR059019">
    <property type="entry name" value="WHD_CapW"/>
</dbReference>
<name>A0A0M4D419_9BACT</name>
<dbReference type="InterPro" id="IPR026881">
    <property type="entry name" value="WYL_dom"/>
</dbReference>
<dbReference type="InterPro" id="IPR016634">
    <property type="entry name" value="CapW-like"/>
</dbReference>
<protein>
    <submittedName>
        <fullName evidence="4">Uncharacterized protein</fullName>
    </submittedName>
</protein>
<dbReference type="RefSeq" id="WP_053549484.1">
    <property type="nucleotide sequence ID" value="NZ_CP010802.1"/>
</dbReference>
<dbReference type="Pfam" id="PF13280">
    <property type="entry name" value="WYL"/>
    <property type="match status" value="1"/>
</dbReference>
<reference evidence="4 5" key="1">
    <citation type="submission" date="2015-07" db="EMBL/GenBank/DDBJ databases">
        <title>Isolation and Genomic Characterization of a Novel Halophilic Metal-Reducing Deltaproteobacterium from the Deep Subsurface.</title>
        <authorList>
            <person name="Badalamenti J.P."/>
            <person name="Summers Z.M."/>
            <person name="Gralnick J.A."/>
            <person name="Bond D.R."/>
        </authorList>
    </citation>
    <scope>NUCLEOTIDE SEQUENCE [LARGE SCALE GENOMIC DNA]</scope>
    <source>
        <strain evidence="4 5">WTL</strain>
    </source>
</reference>
<gene>
    <name evidence="4" type="ORF">DSOUD_0468</name>
</gene>
<evidence type="ECO:0000259" key="2">
    <source>
        <dbReference type="Pfam" id="PF26107"/>
    </source>
</evidence>
<dbReference type="PANTHER" id="PTHR34580:SF3">
    <property type="entry name" value="PROTEIN PAFB"/>
    <property type="match status" value="1"/>
</dbReference>
<dbReference type="PANTHER" id="PTHR34580">
    <property type="match status" value="1"/>
</dbReference>
<proteinExistence type="predicted"/>
<evidence type="ECO:0000313" key="4">
    <source>
        <dbReference type="EMBL" id="ALC15260.1"/>
    </source>
</evidence>
<evidence type="ECO:0000259" key="3">
    <source>
        <dbReference type="Pfam" id="PF26109"/>
    </source>
</evidence>
<dbReference type="Pfam" id="PF26109">
    <property type="entry name" value="WHD_BrxR"/>
    <property type="match status" value="1"/>
</dbReference>
<feature type="domain" description="DNA-binding transcriptional repressor CapW C-terminal dimerisation" evidence="2">
    <location>
        <begin position="206"/>
        <end position="274"/>
    </location>
</feature>
<feature type="domain" description="WYL" evidence="1">
    <location>
        <begin position="115"/>
        <end position="180"/>
    </location>
</feature>
<organism evidence="4 5">
    <name type="scientific">Desulfuromonas soudanensis</name>
    <dbReference type="NCBI Taxonomy" id="1603606"/>
    <lineage>
        <taxon>Bacteria</taxon>
        <taxon>Pseudomonadati</taxon>
        <taxon>Thermodesulfobacteriota</taxon>
        <taxon>Desulfuromonadia</taxon>
        <taxon>Desulfuromonadales</taxon>
        <taxon>Desulfuromonadaceae</taxon>
        <taxon>Desulfuromonas</taxon>
    </lineage>
</organism>
<dbReference type="InterPro" id="IPR059020">
    <property type="entry name" value="CapW_CTD"/>
</dbReference>
<dbReference type="OrthoDB" id="6400324at2"/>
<accession>A0A0M4D419</accession>
<dbReference type="STRING" id="1603606.DSOUD_0468"/>
<dbReference type="AlphaFoldDB" id="A0A0M4D419"/>
<dbReference type="KEGG" id="des:DSOUD_0468"/>
<dbReference type="PROSITE" id="PS52050">
    <property type="entry name" value="WYL"/>
    <property type="match status" value="1"/>
</dbReference>
<dbReference type="PATRIC" id="fig|1603606.3.peg.508"/>
<keyword evidence="5" id="KW-1185">Reference proteome</keyword>
<evidence type="ECO:0000259" key="1">
    <source>
        <dbReference type="Pfam" id="PF13280"/>
    </source>
</evidence>
<evidence type="ECO:0000313" key="5">
    <source>
        <dbReference type="Proteomes" id="UP000057158"/>
    </source>
</evidence>